<dbReference type="PROSITE" id="PS51384">
    <property type="entry name" value="FAD_FR"/>
    <property type="match status" value="1"/>
</dbReference>
<dbReference type="SUPFAM" id="SSF52343">
    <property type="entry name" value="Ferredoxin reductase-like, C-terminal NADP-linked domain"/>
    <property type="match status" value="1"/>
</dbReference>
<dbReference type="EMBL" id="KN832880">
    <property type="protein sequence ID" value="KIM98568.1"/>
    <property type="molecule type" value="Genomic_DNA"/>
</dbReference>
<evidence type="ECO:0000256" key="5">
    <source>
        <dbReference type="ARBA" id="ARBA00023002"/>
    </source>
</evidence>
<evidence type="ECO:0000256" key="2">
    <source>
        <dbReference type="ARBA" id="ARBA00022692"/>
    </source>
</evidence>
<feature type="transmembrane region" description="Helical" evidence="8">
    <location>
        <begin position="139"/>
        <end position="161"/>
    </location>
</feature>
<dbReference type="GO" id="GO:0043020">
    <property type="term" value="C:NADPH oxidase complex"/>
    <property type="evidence" value="ECO:0007669"/>
    <property type="project" value="TreeGrafter"/>
</dbReference>
<dbReference type="InterPro" id="IPR013112">
    <property type="entry name" value="FAD-bd_8"/>
</dbReference>
<feature type="transmembrane region" description="Helical" evidence="8">
    <location>
        <begin position="104"/>
        <end position="127"/>
    </location>
</feature>
<dbReference type="PANTHER" id="PTHR11972">
    <property type="entry name" value="NADPH OXIDASE"/>
    <property type="match status" value="1"/>
</dbReference>
<dbReference type="Gene3D" id="2.40.30.10">
    <property type="entry name" value="Translation factors"/>
    <property type="match status" value="1"/>
</dbReference>
<dbReference type="SFLD" id="SFLDG01168">
    <property type="entry name" value="Ferric_reductase_subgroup_(FRE"/>
    <property type="match status" value="1"/>
</dbReference>
<dbReference type="Proteomes" id="UP000054321">
    <property type="component" value="Unassembled WGS sequence"/>
</dbReference>
<dbReference type="Pfam" id="PF08030">
    <property type="entry name" value="NAD_binding_6"/>
    <property type="match status" value="1"/>
</dbReference>
<dbReference type="InterPro" id="IPR050369">
    <property type="entry name" value="RBOH/FRE"/>
</dbReference>
<reference evidence="11" key="2">
    <citation type="submission" date="2015-01" db="EMBL/GenBank/DDBJ databases">
        <title>Evolutionary Origins and Diversification of the Mycorrhizal Mutualists.</title>
        <authorList>
            <consortium name="DOE Joint Genome Institute"/>
            <consortium name="Mycorrhizal Genomics Consortium"/>
            <person name="Kohler A."/>
            <person name="Kuo A."/>
            <person name="Nagy L.G."/>
            <person name="Floudas D."/>
            <person name="Copeland A."/>
            <person name="Barry K.W."/>
            <person name="Cichocki N."/>
            <person name="Veneault-Fourrey C."/>
            <person name="LaButti K."/>
            <person name="Lindquist E.A."/>
            <person name="Lipzen A."/>
            <person name="Lundell T."/>
            <person name="Morin E."/>
            <person name="Murat C."/>
            <person name="Riley R."/>
            <person name="Ohm R."/>
            <person name="Sun H."/>
            <person name="Tunlid A."/>
            <person name="Henrissat B."/>
            <person name="Grigoriev I.V."/>
            <person name="Hibbett D.S."/>
            <person name="Martin F."/>
        </authorList>
    </citation>
    <scope>NUCLEOTIDE SEQUENCE [LARGE SCALE GENOMIC DNA]</scope>
    <source>
        <strain evidence="11">Zn</strain>
    </source>
</reference>
<dbReference type="SFLD" id="SFLDS00052">
    <property type="entry name" value="Ferric_Reductase_Domain"/>
    <property type="match status" value="1"/>
</dbReference>
<name>A0A0C3CHV1_OIDMZ</name>
<evidence type="ECO:0000256" key="3">
    <source>
        <dbReference type="ARBA" id="ARBA00022982"/>
    </source>
</evidence>
<evidence type="ECO:0000313" key="10">
    <source>
        <dbReference type="EMBL" id="KIM98568.1"/>
    </source>
</evidence>
<protein>
    <recommendedName>
        <fullName evidence="9">FAD-binding FR-type domain-containing protein</fullName>
    </recommendedName>
</protein>
<dbReference type="InterPro" id="IPR017927">
    <property type="entry name" value="FAD-bd_FR_type"/>
</dbReference>
<feature type="transmembrane region" description="Helical" evidence="8">
    <location>
        <begin position="59"/>
        <end position="83"/>
    </location>
</feature>
<accession>A0A0C3CHV1</accession>
<keyword evidence="5" id="KW-0560">Oxidoreductase</keyword>
<dbReference type="Pfam" id="PF08022">
    <property type="entry name" value="FAD_binding_8"/>
    <property type="match status" value="1"/>
</dbReference>
<keyword evidence="7 8" id="KW-0472">Membrane</keyword>
<proteinExistence type="predicted"/>
<dbReference type="InterPro" id="IPR017938">
    <property type="entry name" value="Riboflavin_synthase-like_b-brl"/>
</dbReference>
<dbReference type="STRING" id="913774.A0A0C3CHV1"/>
<dbReference type="PRINTS" id="PR00466">
    <property type="entry name" value="GP91PHOX"/>
</dbReference>
<dbReference type="GO" id="GO:0006952">
    <property type="term" value="P:defense response"/>
    <property type="evidence" value="ECO:0007669"/>
    <property type="project" value="TreeGrafter"/>
</dbReference>
<dbReference type="SUPFAM" id="SSF63380">
    <property type="entry name" value="Riboflavin synthase domain-like"/>
    <property type="match status" value="1"/>
</dbReference>
<dbReference type="GO" id="GO:0006811">
    <property type="term" value="P:monoatomic ion transport"/>
    <property type="evidence" value="ECO:0007669"/>
    <property type="project" value="UniProtKB-KW"/>
</dbReference>
<dbReference type="InterPro" id="IPR039261">
    <property type="entry name" value="FNR_nucleotide-bd"/>
</dbReference>
<sequence length="573" mass="66161">MVGVKIPEQNLFSSWTWKSFLFITVFHLLHITLFIYGWVNITSGPPMPGLSKLSTSIKLSRAAALPLSLDLMLLLLPMCRISATRLRLLIKWIPLEVSAWFHRQIAYTMLFYAVVHTASHFVNFYLIEKDHLRPEKAMQIHYTQAAGITGHIMIFCMVIIYTFAHENIRRQAFEAFQWGHRLYIIFLFAAWTHGAGCFVRNTVEPYYITDPKNYWAHCVGYQSWRWETWFSVLYILERLYAHFYYHRRVGVSTVLLHPSNVLEIRFDKGGMNYRAGQWIFVKCPAVSNIQWHPFSISSCPYDSYVSVHIRQAGDFTKDFRDLFNDRVTPAYDIGDFDPSVRAASIIQARPLTQEMPEIIIEGPYGSPAEDMFGNEVAVLIGAGIGVTPWASVLKSLWHLRDHKISKAGHRLRRVEFIWTCRDLTMFEWFQNLITSLNEQSLALKSSDKSIRVSCHTYITRPTDAEKSAYKSNQEAVGGHGRVGTMFDPHHITTKRQQYNNVHIGRPNFKTIFRDIRDNFNIATDNSSLRGRLRGRDQIGVNFCGPKSMARDVRLACTEATTANVKFRFTKEAF</sequence>
<dbReference type="CDD" id="cd06186">
    <property type="entry name" value="NOX_Duox_like_FAD_NADP"/>
    <property type="match status" value="1"/>
</dbReference>
<evidence type="ECO:0000256" key="6">
    <source>
        <dbReference type="ARBA" id="ARBA00023065"/>
    </source>
</evidence>
<feature type="transmembrane region" description="Helical" evidence="8">
    <location>
        <begin position="182"/>
        <end position="203"/>
    </location>
</feature>
<evidence type="ECO:0000313" key="11">
    <source>
        <dbReference type="Proteomes" id="UP000054321"/>
    </source>
</evidence>
<dbReference type="PANTHER" id="PTHR11972:SF39">
    <property type="entry name" value="FAD-BINDING FR-TYPE DOMAIN-CONTAINING PROTEIN"/>
    <property type="match status" value="1"/>
</dbReference>
<dbReference type="Pfam" id="PF01794">
    <property type="entry name" value="Ferric_reduct"/>
    <property type="match status" value="1"/>
</dbReference>
<dbReference type="InParanoid" id="A0A0C3CHV1"/>
<evidence type="ECO:0000259" key="9">
    <source>
        <dbReference type="PROSITE" id="PS51384"/>
    </source>
</evidence>
<dbReference type="HOGENOM" id="CLU_005646_3_0_1"/>
<dbReference type="InterPro" id="IPR013121">
    <property type="entry name" value="Fe_red_NAD-bd_6"/>
</dbReference>
<dbReference type="InterPro" id="IPR013130">
    <property type="entry name" value="Fe3_Rdtase_TM_dom"/>
</dbReference>
<keyword evidence="11" id="KW-1185">Reference proteome</keyword>
<comment type="subcellular location">
    <subcellularLocation>
        <location evidence="1">Membrane</location>
        <topology evidence="1">Multi-pass membrane protein</topology>
    </subcellularLocation>
</comment>
<keyword evidence="6" id="KW-0406">Ion transport</keyword>
<dbReference type="OrthoDB" id="167398at2759"/>
<gene>
    <name evidence="10" type="ORF">OIDMADRAFT_105103</name>
</gene>
<evidence type="ECO:0000256" key="1">
    <source>
        <dbReference type="ARBA" id="ARBA00004141"/>
    </source>
</evidence>
<feature type="domain" description="FAD-binding FR-type" evidence="9">
    <location>
        <begin position="242"/>
        <end position="370"/>
    </location>
</feature>
<organism evidence="10 11">
    <name type="scientific">Oidiodendron maius (strain Zn)</name>
    <dbReference type="NCBI Taxonomy" id="913774"/>
    <lineage>
        <taxon>Eukaryota</taxon>
        <taxon>Fungi</taxon>
        <taxon>Dikarya</taxon>
        <taxon>Ascomycota</taxon>
        <taxon>Pezizomycotina</taxon>
        <taxon>Leotiomycetes</taxon>
        <taxon>Leotiomycetes incertae sedis</taxon>
        <taxon>Myxotrichaceae</taxon>
        <taxon>Oidiodendron</taxon>
    </lineage>
</organism>
<evidence type="ECO:0000256" key="8">
    <source>
        <dbReference type="SAM" id="Phobius"/>
    </source>
</evidence>
<dbReference type="InterPro" id="IPR000778">
    <property type="entry name" value="Cyt_b245_heavy_chain"/>
</dbReference>
<reference evidence="10 11" key="1">
    <citation type="submission" date="2014-04" db="EMBL/GenBank/DDBJ databases">
        <authorList>
            <consortium name="DOE Joint Genome Institute"/>
            <person name="Kuo A."/>
            <person name="Martino E."/>
            <person name="Perotto S."/>
            <person name="Kohler A."/>
            <person name="Nagy L.G."/>
            <person name="Floudas D."/>
            <person name="Copeland A."/>
            <person name="Barry K.W."/>
            <person name="Cichocki N."/>
            <person name="Veneault-Fourrey C."/>
            <person name="LaButti K."/>
            <person name="Lindquist E.A."/>
            <person name="Lipzen A."/>
            <person name="Lundell T."/>
            <person name="Morin E."/>
            <person name="Murat C."/>
            <person name="Sun H."/>
            <person name="Tunlid A."/>
            <person name="Henrissat B."/>
            <person name="Grigoriev I.V."/>
            <person name="Hibbett D.S."/>
            <person name="Martin F."/>
            <person name="Nordberg H.P."/>
            <person name="Cantor M.N."/>
            <person name="Hua S.X."/>
        </authorList>
    </citation>
    <scope>NUCLEOTIDE SEQUENCE [LARGE SCALE GENOMIC DNA]</scope>
    <source>
        <strain evidence="10 11">Zn</strain>
    </source>
</reference>
<keyword evidence="4 8" id="KW-1133">Transmembrane helix</keyword>
<dbReference type="Gene3D" id="3.40.50.80">
    <property type="entry name" value="Nucleotide-binding domain of ferredoxin-NADP reductase (FNR) module"/>
    <property type="match status" value="1"/>
</dbReference>
<feature type="transmembrane region" description="Helical" evidence="8">
    <location>
        <begin position="20"/>
        <end position="39"/>
    </location>
</feature>
<keyword evidence="2 8" id="KW-0812">Transmembrane</keyword>
<keyword evidence="3" id="KW-0249">Electron transport</keyword>
<evidence type="ECO:0000256" key="7">
    <source>
        <dbReference type="ARBA" id="ARBA00023136"/>
    </source>
</evidence>
<dbReference type="GO" id="GO:0042554">
    <property type="term" value="P:superoxide anion generation"/>
    <property type="evidence" value="ECO:0007669"/>
    <property type="project" value="TreeGrafter"/>
</dbReference>
<dbReference type="AlphaFoldDB" id="A0A0C3CHV1"/>
<evidence type="ECO:0000256" key="4">
    <source>
        <dbReference type="ARBA" id="ARBA00022989"/>
    </source>
</evidence>
<keyword evidence="6" id="KW-0813">Transport</keyword>
<dbReference type="GO" id="GO:0016175">
    <property type="term" value="F:superoxide-generating NAD(P)H oxidase activity"/>
    <property type="evidence" value="ECO:0007669"/>
    <property type="project" value="TreeGrafter"/>
</dbReference>